<proteinExistence type="predicted"/>
<reference evidence="2 3" key="1">
    <citation type="journal article" date="2018" name="Mol. Biol. Evol.">
        <title>Analysis of the draft genome of the red seaweed Gracilariopsis chorda provides insights into genome size evolution in Rhodophyta.</title>
        <authorList>
            <person name="Lee J."/>
            <person name="Yang E.C."/>
            <person name="Graf L."/>
            <person name="Yang J.H."/>
            <person name="Qiu H."/>
            <person name="Zel Zion U."/>
            <person name="Chan C.X."/>
            <person name="Stephens T.G."/>
            <person name="Weber A.P.M."/>
            <person name="Boo G.H."/>
            <person name="Boo S.M."/>
            <person name="Kim K.M."/>
            <person name="Shin Y."/>
            <person name="Jung M."/>
            <person name="Lee S.J."/>
            <person name="Yim H.S."/>
            <person name="Lee J.H."/>
            <person name="Bhattacharya D."/>
            <person name="Yoon H.S."/>
        </authorList>
    </citation>
    <scope>NUCLEOTIDE SEQUENCE [LARGE SCALE GENOMIC DNA]</scope>
    <source>
        <strain evidence="2 3">SKKU-2015</strain>
        <tissue evidence="2">Whole body</tissue>
    </source>
</reference>
<dbReference type="PANTHER" id="PTHR21366">
    <property type="entry name" value="GLYOXALASE FAMILY PROTEIN"/>
    <property type="match status" value="1"/>
</dbReference>
<dbReference type="EMBL" id="NBIV01000062">
    <property type="protein sequence ID" value="PXF45338.1"/>
    <property type="molecule type" value="Genomic_DNA"/>
</dbReference>
<dbReference type="InterPro" id="IPR050383">
    <property type="entry name" value="GlyoxalaseI/FosfomycinResist"/>
</dbReference>
<dbReference type="Proteomes" id="UP000247409">
    <property type="component" value="Unassembled WGS sequence"/>
</dbReference>
<sequence>MSAAFLVPPLVPPRRRLRAARASSPARMSASSPDAVPALSYGRIQHAGVLVRDTQVAKRFYMAVFGMADDDHLRNPKLPFNGAFLRAGASQIHLMELPSPDPLEGRPEHGGRDRHVAVTVNDLQPLIASLQRHHRPFTFSKSGRRALFTRDLDSNAIEFIEDTSV</sequence>
<accession>A0A2V3IT82</accession>
<dbReference type="InterPro" id="IPR037523">
    <property type="entry name" value="VOC_core"/>
</dbReference>
<dbReference type="PROSITE" id="PS51819">
    <property type="entry name" value="VOC"/>
    <property type="match status" value="1"/>
</dbReference>
<dbReference type="Pfam" id="PF00903">
    <property type="entry name" value="Glyoxalase"/>
    <property type="match status" value="1"/>
</dbReference>
<evidence type="ECO:0000313" key="2">
    <source>
        <dbReference type="EMBL" id="PXF45338.1"/>
    </source>
</evidence>
<dbReference type="InterPro" id="IPR029068">
    <property type="entry name" value="Glyas_Bleomycin-R_OHBP_Dase"/>
</dbReference>
<protein>
    <recommendedName>
        <fullName evidence="1">VOC domain-containing protein</fullName>
    </recommendedName>
</protein>
<dbReference type="AlphaFoldDB" id="A0A2V3IT82"/>
<keyword evidence="3" id="KW-1185">Reference proteome</keyword>
<dbReference type="Gene3D" id="3.10.180.10">
    <property type="entry name" value="2,3-Dihydroxybiphenyl 1,2-Dioxygenase, domain 1"/>
    <property type="match status" value="1"/>
</dbReference>
<comment type="caution">
    <text evidence="2">The sequence shown here is derived from an EMBL/GenBank/DDBJ whole genome shotgun (WGS) entry which is preliminary data.</text>
</comment>
<feature type="domain" description="VOC" evidence="1">
    <location>
        <begin position="43"/>
        <end position="162"/>
    </location>
</feature>
<evidence type="ECO:0000313" key="3">
    <source>
        <dbReference type="Proteomes" id="UP000247409"/>
    </source>
</evidence>
<organism evidence="2 3">
    <name type="scientific">Gracilariopsis chorda</name>
    <dbReference type="NCBI Taxonomy" id="448386"/>
    <lineage>
        <taxon>Eukaryota</taxon>
        <taxon>Rhodophyta</taxon>
        <taxon>Florideophyceae</taxon>
        <taxon>Rhodymeniophycidae</taxon>
        <taxon>Gracilariales</taxon>
        <taxon>Gracilariaceae</taxon>
        <taxon>Gracilariopsis</taxon>
    </lineage>
</organism>
<name>A0A2V3IT82_9FLOR</name>
<dbReference type="OrthoDB" id="5371818at2759"/>
<dbReference type="PANTHER" id="PTHR21366:SF22">
    <property type="entry name" value="VOC DOMAIN-CONTAINING PROTEIN"/>
    <property type="match status" value="1"/>
</dbReference>
<dbReference type="SUPFAM" id="SSF54593">
    <property type="entry name" value="Glyoxalase/Bleomycin resistance protein/Dihydroxybiphenyl dioxygenase"/>
    <property type="match status" value="1"/>
</dbReference>
<gene>
    <name evidence="2" type="ORF">BWQ96_04858</name>
</gene>
<evidence type="ECO:0000259" key="1">
    <source>
        <dbReference type="PROSITE" id="PS51819"/>
    </source>
</evidence>
<dbReference type="InterPro" id="IPR004360">
    <property type="entry name" value="Glyas_Fos-R_dOase_dom"/>
</dbReference>